<feature type="signal peptide" evidence="1">
    <location>
        <begin position="1"/>
        <end position="23"/>
    </location>
</feature>
<name>A0A7X2ITN9_9BURK</name>
<feature type="chain" id="PRO_5030546582" description="Lipoprotein" evidence="1">
    <location>
        <begin position="24"/>
        <end position="58"/>
    </location>
</feature>
<dbReference type="Proteomes" id="UP000446768">
    <property type="component" value="Unassembled WGS sequence"/>
</dbReference>
<keyword evidence="3" id="KW-1185">Reference proteome</keyword>
<dbReference type="RefSeq" id="WP_154380902.1">
    <property type="nucleotide sequence ID" value="NZ_WKJJ01000025.1"/>
</dbReference>
<accession>A0A7X2ITN9</accession>
<evidence type="ECO:0008006" key="4">
    <source>
        <dbReference type="Google" id="ProtNLM"/>
    </source>
</evidence>
<proteinExistence type="predicted"/>
<evidence type="ECO:0000313" key="3">
    <source>
        <dbReference type="Proteomes" id="UP000446768"/>
    </source>
</evidence>
<reference evidence="2 3" key="1">
    <citation type="submission" date="2019-11" db="EMBL/GenBank/DDBJ databases">
        <title>Novel species isolated from a subtropical stream in China.</title>
        <authorList>
            <person name="Lu H."/>
        </authorList>
    </citation>
    <scope>NUCLEOTIDE SEQUENCE [LARGE SCALE GENOMIC DNA]</scope>
    <source>
        <strain evidence="2 3">FT92W</strain>
    </source>
</reference>
<evidence type="ECO:0000256" key="1">
    <source>
        <dbReference type="SAM" id="SignalP"/>
    </source>
</evidence>
<comment type="caution">
    <text evidence="2">The sequence shown here is derived from an EMBL/GenBank/DDBJ whole genome shotgun (WGS) entry which is preliminary data.</text>
</comment>
<dbReference type="EMBL" id="WKJJ01000025">
    <property type="protein sequence ID" value="MRV75912.1"/>
    <property type="molecule type" value="Genomic_DNA"/>
</dbReference>
<evidence type="ECO:0000313" key="2">
    <source>
        <dbReference type="EMBL" id="MRV75912.1"/>
    </source>
</evidence>
<protein>
    <recommendedName>
        <fullName evidence="4">Lipoprotein</fullName>
    </recommendedName>
</protein>
<dbReference type="PROSITE" id="PS51257">
    <property type="entry name" value="PROKAR_LIPOPROTEIN"/>
    <property type="match status" value="1"/>
</dbReference>
<dbReference type="AlphaFoldDB" id="A0A7X2ITN9"/>
<keyword evidence="1" id="KW-0732">Signal</keyword>
<gene>
    <name evidence="2" type="ORF">GJ700_29785</name>
</gene>
<sequence>MKTTLALLVFASLALTGCATQPAATTAQAQAVTTPSQMMKAEYDTPITASREARRTVQ</sequence>
<organism evidence="2 3">
    <name type="scientific">Pseudoduganella rivuli</name>
    <dbReference type="NCBI Taxonomy" id="2666085"/>
    <lineage>
        <taxon>Bacteria</taxon>
        <taxon>Pseudomonadati</taxon>
        <taxon>Pseudomonadota</taxon>
        <taxon>Betaproteobacteria</taxon>
        <taxon>Burkholderiales</taxon>
        <taxon>Oxalobacteraceae</taxon>
        <taxon>Telluria group</taxon>
        <taxon>Pseudoduganella</taxon>
    </lineage>
</organism>